<dbReference type="InterPro" id="IPR029017">
    <property type="entry name" value="Enolase-like_N"/>
</dbReference>
<dbReference type="SMART" id="SM00922">
    <property type="entry name" value="MR_MLE"/>
    <property type="match status" value="1"/>
</dbReference>
<dbReference type="InterPro" id="IPR046945">
    <property type="entry name" value="RHMD-like"/>
</dbReference>
<dbReference type="Pfam" id="PF13378">
    <property type="entry name" value="MR_MLE_C"/>
    <property type="match status" value="1"/>
</dbReference>
<keyword evidence="6" id="KW-1185">Reference proteome</keyword>
<feature type="domain" description="Mandelate racemase/muconate lactonizing enzyme C-terminal" evidence="4">
    <location>
        <begin position="130"/>
        <end position="230"/>
    </location>
</feature>
<comment type="caution">
    <text evidence="5">The sequence shown here is derived from an EMBL/GenBank/DDBJ whole genome shotgun (WGS) entry which is preliminary data.</text>
</comment>
<reference evidence="6" key="1">
    <citation type="journal article" date="2019" name="Int. J. Syst. Evol. Microbiol.">
        <title>The Global Catalogue of Microorganisms (GCM) 10K type strain sequencing project: providing services to taxonomists for standard genome sequencing and annotation.</title>
        <authorList>
            <consortium name="The Broad Institute Genomics Platform"/>
            <consortium name="The Broad Institute Genome Sequencing Center for Infectious Disease"/>
            <person name="Wu L."/>
            <person name="Ma J."/>
        </authorList>
    </citation>
    <scope>NUCLEOTIDE SEQUENCE [LARGE SCALE GENOMIC DNA]</scope>
    <source>
        <strain evidence="6">KCTC 3950</strain>
    </source>
</reference>
<dbReference type="Proteomes" id="UP001597541">
    <property type="component" value="Unassembled WGS sequence"/>
</dbReference>
<keyword evidence="3" id="KW-0460">Magnesium</keyword>
<dbReference type="InterPro" id="IPR036849">
    <property type="entry name" value="Enolase-like_C_sf"/>
</dbReference>
<dbReference type="SUPFAM" id="SSF51604">
    <property type="entry name" value="Enolase C-terminal domain-like"/>
    <property type="match status" value="1"/>
</dbReference>
<evidence type="ECO:0000313" key="6">
    <source>
        <dbReference type="Proteomes" id="UP001597541"/>
    </source>
</evidence>
<dbReference type="PANTHER" id="PTHR13794">
    <property type="entry name" value="ENOLASE SUPERFAMILY, MANDELATE RACEMASE"/>
    <property type="match status" value="1"/>
</dbReference>
<keyword evidence="2" id="KW-0479">Metal-binding</keyword>
<dbReference type="EMBL" id="JBHUME010000002">
    <property type="protein sequence ID" value="MFD2611045.1"/>
    <property type="molecule type" value="Genomic_DNA"/>
</dbReference>
<dbReference type="CDD" id="cd03316">
    <property type="entry name" value="MR_like"/>
    <property type="match status" value="1"/>
</dbReference>
<evidence type="ECO:0000256" key="1">
    <source>
        <dbReference type="ARBA" id="ARBA00001946"/>
    </source>
</evidence>
<evidence type="ECO:0000313" key="5">
    <source>
        <dbReference type="EMBL" id="MFD2611045.1"/>
    </source>
</evidence>
<evidence type="ECO:0000256" key="3">
    <source>
        <dbReference type="ARBA" id="ARBA00022842"/>
    </source>
</evidence>
<sequence>MKITQVACYFSSGIFYVRVDTEEGVSGYGECSRMNNEAVLALVRTVIAPAVIGMSVFDGERIEEKVMTRNYKISGQLLAMAYSGVEMAIWDAKAVYLGQPIYNLLGGSYRDRVDAYGSSLQRDLGIEEEAERLKEAAVTLKLRAVKIKTGPRMGRGPAELKRDAAKVKRVRKELGPDIELMVDGNSSYTYMQAVQLFHMIEDCRLYHYEEPCPYDDVEAYVKLANRLPVPIHVGEQDWNLYTFREFIARGACHYYAVDAVKCGGFANAMRATVLCKAFGIQYVPHNTSQGIGLAATLQLAATVPHFGGYVEYRILSEDHGSQYLADKLQLLDGGFRIPDGPGLGIRMDHERMDKELQQVVFRP</sequence>
<dbReference type="SFLD" id="SFLDS00001">
    <property type="entry name" value="Enolase"/>
    <property type="match status" value="1"/>
</dbReference>
<evidence type="ECO:0000256" key="2">
    <source>
        <dbReference type="ARBA" id="ARBA00022723"/>
    </source>
</evidence>
<dbReference type="Gene3D" id="3.30.390.10">
    <property type="entry name" value="Enolase-like, N-terminal domain"/>
    <property type="match status" value="1"/>
</dbReference>
<organism evidence="5 6">
    <name type="scientific">Paenibacillus gansuensis</name>
    <dbReference type="NCBI Taxonomy" id="306542"/>
    <lineage>
        <taxon>Bacteria</taxon>
        <taxon>Bacillati</taxon>
        <taxon>Bacillota</taxon>
        <taxon>Bacilli</taxon>
        <taxon>Bacillales</taxon>
        <taxon>Paenibacillaceae</taxon>
        <taxon>Paenibacillus</taxon>
    </lineage>
</organism>
<gene>
    <name evidence="5" type="ORF">ACFSUF_01250</name>
</gene>
<protein>
    <submittedName>
        <fullName evidence="5">Mandelate racemase/muconate lactonizing enzyme family protein</fullName>
    </submittedName>
</protein>
<dbReference type="InterPro" id="IPR029065">
    <property type="entry name" value="Enolase_C-like"/>
</dbReference>
<dbReference type="Pfam" id="PF02746">
    <property type="entry name" value="MR_MLE_N"/>
    <property type="match status" value="1"/>
</dbReference>
<dbReference type="Gene3D" id="3.20.20.120">
    <property type="entry name" value="Enolase-like C-terminal domain"/>
    <property type="match status" value="1"/>
</dbReference>
<accession>A0ABW5P987</accession>
<dbReference type="SUPFAM" id="SSF54826">
    <property type="entry name" value="Enolase N-terminal domain-like"/>
    <property type="match status" value="1"/>
</dbReference>
<dbReference type="SFLD" id="SFLDG00179">
    <property type="entry name" value="mandelate_racemase"/>
    <property type="match status" value="1"/>
</dbReference>
<evidence type="ECO:0000259" key="4">
    <source>
        <dbReference type="SMART" id="SM00922"/>
    </source>
</evidence>
<dbReference type="PANTHER" id="PTHR13794:SF58">
    <property type="entry name" value="MITOCHONDRIAL ENOLASE SUPERFAMILY MEMBER 1"/>
    <property type="match status" value="1"/>
</dbReference>
<comment type="cofactor">
    <cofactor evidence="1">
        <name>Mg(2+)</name>
        <dbReference type="ChEBI" id="CHEBI:18420"/>
    </cofactor>
</comment>
<name>A0ABW5P987_9BACL</name>
<dbReference type="InterPro" id="IPR013341">
    <property type="entry name" value="Mandelate_racemase_N_dom"/>
</dbReference>
<dbReference type="InterPro" id="IPR013342">
    <property type="entry name" value="Mandelate_racemase_C"/>
</dbReference>
<proteinExistence type="predicted"/>
<dbReference type="RefSeq" id="WP_377599315.1">
    <property type="nucleotide sequence ID" value="NZ_JBHUME010000002.1"/>
</dbReference>